<dbReference type="EMBL" id="ASJR01000033">
    <property type="protein sequence ID" value="ERP30781.1"/>
    <property type="molecule type" value="Genomic_DNA"/>
</dbReference>
<gene>
    <name evidence="1" type="ORF">CALK_2390</name>
</gene>
<protein>
    <submittedName>
        <fullName evidence="1">Uncharacterized protein</fullName>
    </submittedName>
</protein>
<evidence type="ECO:0000313" key="1">
    <source>
        <dbReference type="EMBL" id="ERP30781.1"/>
    </source>
</evidence>
<accession>U7D5D9</accession>
<keyword evidence="2" id="KW-1185">Reference proteome</keyword>
<dbReference type="AlphaFoldDB" id="U7D5D9"/>
<evidence type="ECO:0000313" key="2">
    <source>
        <dbReference type="Proteomes" id="UP000017148"/>
    </source>
</evidence>
<sequence>MPIPFCHGAKKYICQSCGWSAVRPAKKMTDMRSPADMIYLRSISSCPRCKATCISAKPASGFDRYNPFLRNAWKKCSSFGHGHMTGEDDR</sequence>
<proteinExistence type="predicted"/>
<organism evidence="1 2">
    <name type="scientific">Chitinivibrio alkaliphilus ACht1</name>
    <dbReference type="NCBI Taxonomy" id="1313304"/>
    <lineage>
        <taxon>Bacteria</taxon>
        <taxon>Pseudomonadati</taxon>
        <taxon>Fibrobacterota</taxon>
        <taxon>Chitinivibrionia</taxon>
        <taxon>Chitinivibrionales</taxon>
        <taxon>Chitinivibrionaceae</taxon>
        <taxon>Chitinivibrio</taxon>
    </lineage>
</organism>
<dbReference type="RefSeq" id="WP_022637743.1">
    <property type="nucleotide sequence ID" value="NZ_ASJR01000033.1"/>
</dbReference>
<dbReference type="Proteomes" id="UP000017148">
    <property type="component" value="Unassembled WGS sequence"/>
</dbReference>
<comment type="caution">
    <text evidence="1">The sequence shown here is derived from an EMBL/GenBank/DDBJ whole genome shotgun (WGS) entry which is preliminary data.</text>
</comment>
<dbReference type="STRING" id="1313304.CALK_2390"/>
<reference evidence="1 2" key="1">
    <citation type="journal article" date="2013" name="Environ. Microbiol.">
        <title>Genome analysis of Chitinivibrio alkaliphilus gen. nov., sp. nov., a novel extremely haloalkaliphilic anaerobic chitinolytic bacterium from the candidate phylum Termite Group 3.</title>
        <authorList>
            <person name="Sorokin D.Y."/>
            <person name="Gumerov V.M."/>
            <person name="Rakitin A.L."/>
            <person name="Beletsky A.V."/>
            <person name="Damste J.S."/>
            <person name="Muyzer G."/>
            <person name="Mardanov A.V."/>
            <person name="Ravin N.V."/>
        </authorList>
    </citation>
    <scope>NUCLEOTIDE SEQUENCE [LARGE SCALE GENOMIC DNA]</scope>
    <source>
        <strain evidence="1 2">ACht1</strain>
    </source>
</reference>
<name>U7D5D9_9BACT</name>